<feature type="region of interest" description="Disordered" evidence="1">
    <location>
        <begin position="120"/>
        <end position="141"/>
    </location>
</feature>
<gene>
    <name evidence="2" type="ORF">CEXT_619551</name>
</gene>
<reference evidence="2 3" key="1">
    <citation type="submission" date="2021-06" db="EMBL/GenBank/DDBJ databases">
        <title>Caerostris extrusa draft genome.</title>
        <authorList>
            <person name="Kono N."/>
            <person name="Arakawa K."/>
        </authorList>
    </citation>
    <scope>NUCLEOTIDE SEQUENCE [LARGE SCALE GENOMIC DNA]</scope>
</reference>
<dbReference type="Proteomes" id="UP001054945">
    <property type="component" value="Unassembled WGS sequence"/>
</dbReference>
<sequence>MNHQVFIMAILNHYEMKPIHSIHIQNPVVTGTHSDLSEIQLTNAQVKLSLTISIDMEVQARVGTVGDPLTVNNQHVNPDRPLKTDNEPSSFRLCHSNHHENETYPFNAFKTQWSQVPRRDLSENSNSHTPHECTGQCFPRNSLSHRYGAPGTSGTLRRSTDIRPQCSRILIKKQEANNQDSTIKIDNEPIKFHLGHSKPHEVKPILMHIQSRSHWYPLGSARNSTHAPHECTGQTFLSLGIDMGRT</sequence>
<accession>A0AAV4R1L2</accession>
<name>A0AAV4R1L2_CAEEX</name>
<dbReference type="AlphaFoldDB" id="A0AAV4R1L2"/>
<evidence type="ECO:0000256" key="1">
    <source>
        <dbReference type="SAM" id="MobiDB-lite"/>
    </source>
</evidence>
<keyword evidence="3" id="KW-1185">Reference proteome</keyword>
<dbReference type="EMBL" id="BPLR01007227">
    <property type="protein sequence ID" value="GIY15367.1"/>
    <property type="molecule type" value="Genomic_DNA"/>
</dbReference>
<evidence type="ECO:0000313" key="2">
    <source>
        <dbReference type="EMBL" id="GIY15367.1"/>
    </source>
</evidence>
<organism evidence="2 3">
    <name type="scientific">Caerostris extrusa</name>
    <name type="common">Bark spider</name>
    <name type="synonym">Caerostris bankana</name>
    <dbReference type="NCBI Taxonomy" id="172846"/>
    <lineage>
        <taxon>Eukaryota</taxon>
        <taxon>Metazoa</taxon>
        <taxon>Ecdysozoa</taxon>
        <taxon>Arthropoda</taxon>
        <taxon>Chelicerata</taxon>
        <taxon>Arachnida</taxon>
        <taxon>Araneae</taxon>
        <taxon>Araneomorphae</taxon>
        <taxon>Entelegynae</taxon>
        <taxon>Araneoidea</taxon>
        <taxon>Araneidae</taxon>
        <taxon>Caerostris</taxon>
    </lineage>
</organism>
<evidence type="ECO:0000313" key="3">
    <source>
        <dbReference type="Proteomes" id="UP001054945"/>
    </source>
</evidence>
<protein>
    <submittedName>
        <fullName evidence="2">Uncharacterized protein</fullName>
    </submittedName>
</protein>
<proteinExistence type="predicted"/>
<comment type="caution">
    <text evidence="2">The sequence shown here is derived from an EMBL/GenBank/DDBJ whole genome shotgun (WGS) entry which is preliminary data.</text>
</comment>